<keyword evidence="3" id="KW-0732">Signal</keyword>
<dbReference type="Pfam" id="PF00496">
    <property type="entry name" value="SBP_bac_5"/>
    <property type="match status" value="1"/>
</dbReference>
<dbReference type="Gene3D" id="3.90.76.10">
    <property type="entry name" value="Dipeptide-binding Protein, Domain 1"/>
    <property type="match status" value="1"/>
</dbReference>
<feature type="domain" description="Solute-binding protein family 5" evidence="4">
    <location>
        <begin position="68"/>
        <end position="427"/>
    </location>
</feature>
<evidence type="ECO:0000313" key="5">
    <source>
        <dbReference type="EMBL" id="GHD45332.1"/>
    </source>
</evidence>
<dbReference type="GO" id="GO:0043190">
    <property type="term" value="C:ATP-binding cassette (ABC) transporter complex"/>
    <property type="evidence" value="ECO:0007669"/>
    <property type="project" value="InterPro"/>
</dbReference>
<proteinExistence type="inferred from homology"/>
<evidence type="ECO:0000259" key="4">
    <source>
        <dbReference type="Pfam" id="PF00496"/>
    </source>
</evidence>
<evidence type="ECO:0000256" key="3">
    <source>
        <dbReference type="SAM" id="SignalP"/>
    </source>
</evidence>
<feature type="chain" id="PRO_5037043965" evidence="3">
    <location>
        <begin position="24"/>
        <end position="526"/>
    </location>
</feature>
<dbReference type="CDD" id="cd08492">
    <property type="entry name" value="PBP2_NikA_DppA_OppA_like_15"/>
    <property type="match status" value="1"/>
</dbReference>
<dbReference type="InterPro" id="IPR000914">
    <property type="entry name" value="SBP_5_dom"/>
</dbReference>
<dbReference type="PANTHER" id="PTHR30290">
    <property type="entry name" value="PERIPLASMIC BINDING COMPONENT OF ABC TRANSPORTER"/>
    <property type="match status" value="1"/>
</dbReference>
<keyword evidence="6" id="KW-1185">Reference proteome</keyword>
<name>A0A918XPP4_9PROT</name>
<evidence type="ECO:0000256" key="1">
    <source>
        <dbReference type="ARBA" id="ARBA00004418"/>
    </source>
</evidence>
<dbReference type="Gene3D" id="3.10.105.10">
    <property type="entry name" value="Dipeptide-binding Protein, Domain 3"/>
    <property type="match status" value="1"/>
</dbReference>
<dbReference type="InterPro" id="IPR039424">
    <property type="entry name" value="SBP_5"/>
</dbReference>
<dbReference type="SUPFAM" id="SSF53850">
    <property type="entry name" value="Periplasmic binding protein-like II"/>
    <property type="match status" value="1"/>
</dbReference>
<dbReference type="EMBL" id="BMZS01000003">
    <property type="protein sequence ID" value="GHD45332.1"/>
    <property type="molecule type" value="Genomic_DNA"/>
</dbReference>
<dbReference type="AlphaFoldDB" id="A0A918XPP4"/>
<comment type="similarity">
    <text evidence="2">Belongs to the bacterial solute-binding protein 5 family.</text>
</comment>
<dbReference type="Gene3D" id="3.40.190.10">
    <property type="entry name" value="Periplasmic binding protein-like II"/>
    <property type="match status" value="1"/>
</dbReference>
<evidence type="ECO:0000313" key="6">
    <source>
        <dbReference type="Proteomes" id="UP000630353"/>
    </source>
</evidence>
<dbReference type="PIRSF" id="PIRSF002741">
    <property type="entry name" value="MppA"/>
    <property type="match status" value="1"/>
</dbReference>
<reference evidence="5" key="2">
    <citation type="submission" date="2020-09" db="EMBL/GenBank/DDBJ databases">
        <authorList>
            <person name="Sun Q."/>
            <person name="Kim S."/>
        </authorList>
    </citation>
    <scope>NUCLEOTIDE SEQUENCE</scope>
    <source>
        <strain evidence="5">KCTC 42651</strain>
    </source>
</reference>
<accession>A0A918XPP4</accession>
<sequence>MGALALAALLPATVLVGAAPAVAETSVTVMRTIDTDRYDPHKSTARSTAEALFMVGDTLVALDPDLKTVHPLLAKSWTVSDDGKLYTFKLRDDVTFCSGKKFTARDVKASIERWLDPETKGVVKNRAGDVKEVRAVDDYTVEYELTQPYSELLYQMTQHFHTIINIDQVKALGDDFGVKGFDGTGPFCFESWEPRNELVLKKHEAYKWGPAFYGTSGPAKVDKVIWKIVPEDNNRVAGIQANQGDATQYIPYWAVDQLEANPQVSVTKAPNYFWTYFVGFKITREIADDIAVRKALNLAVDQKAIAEGPFFGKAEPAYSYIHPNVLDYNAQGVDQSIFGHDPEKAKAMLDEAGWKLGDDGFRYKDGKKLHLLAYSFTNIWQQIMEAMQGDMRKVGAELEIQVFDATVIWGKLKTQDFDMFTMSYPYVSAGDAMNLYFPSENRPTPNRVNWARDDTDQWLKEGRGALTAEDRFAAYAKIQKQVHDAAVWIPIVHEPMFVAAGPRLKPIPAHGIYGAGLYKGLGIELK</sequence>
<feature type="signal peptide" evidence="3">
    <location>
        <begin position="1"/>
        <end position="23"/>
    </location>
</feature>
<comment type="subcellular location">
    <subcellularLocation>
        <location evidence="1">Periplasm</location>
    </subcellularLocation>
</comment>
<evidence type="ECO:0000256" key="2">
    <source>
        <dbReference type="ARBA" id="ARBA00005695"/>
    </source>
</evidence>
<comment type="caution">
    <text evidence="5">The sequence shown here is derived from an EMBL/GenBank/DDBJ whole genome shotgun (WGS) entry which is preliminary data.</text>
</comment>
<protein>
    <submittedName>
        <fullName evidence="5">Peptide ABC transporter substrate-binding protein</fullName>
    </submittedName>
</protein>
<dbReference type="GO" id="GO:0015833">
    <property type="term" value="P:peptide transport"/>
    <property type="evidence" value="ECO:0007669"/>
    <property type="project" value="TreeGrafter"/>
</dbReference>
<dbReference type="InterPro" id="IPR030678">
    <property type="entry name" value="Peptide/Ni-bd"/>
</dbReference>
<dbReference type="GO" id="GO:1904680">
    <property type="term" value="F:peptide transmembrane transporter activity"/>
    <property type="evidence" value="ECO:0007669"/>
    <property type="project" value="TreeGrafter"/>
</dbReference>
<dbReference type="GO" id="GO:0030288">
    <property type="term" value="C:outer membrane-bounded periplasmic space"/>
    <property type="evidence" value="ECO:0007669"/>
    <property type="project" value="UniProtKB-ARBA"/>
</dbReference>
<reference evidence="5" key="1">
    <citation type="journal article" date="2014" name="Int. J. Syst. Evol. Microbiol.">
        <title>Complete genome sequence of Corynebacterium casei LMG S-19264T (=DSM 44701T), isolated from a smear-ripened cheese.</title>
        <authorList>
            <consortium name="US DOE Joint Genome Institute (JGI-PGF)"/>
            <person name="Walter F."/>
            <person name="Albersmeier A."/>
            <person name="Kalinowski J."/>
            <person name="Ruckert C."/>
        </authorList>
    </citation>
    <scope>NUCLEOTIDE SEQUENCE</scope>
    <source>
        <strain evidence="5">KCTC 42651</strain>
    </source>
</reference>
<gene>
    <name evidence="5" type="ORF">GCM10017083_13120</name>
</gene>
<organism evidence="5 6">
    <name type="scientific">Thalassobaculum fulvum</name>
    <dbReference type="NCBI Taxonomy" id="1633335"/>
    <lineage>
        <taxon>Bacteria</taxon>
        <taxon>Pseudomonadati</taxon>
        <taxon>Pseudomonadota</taxon>
        <taxon>Alphaproteobacteria</taxon>
        <taxon>Rhodospirillales</taxon>
        <taxon>Thalassobaculaceae</taxon>
        <taxon>Thalassobaculum</taxon>
    </lineage>
</organism>
<dbReference type="Proteomes" id="UP000630353">
    <property type="component" value="Unassembled WGS sequence"/>
</dbReference>